<dbReference type="InterPro" id="IPR011006">
    <property type="entry name" value="CheY-like_superfamily"/>
</dbReference>
<dbReference type="SUPFAM" id="SSF103039">
    <property type="entry name" value="CheC-like"/>
    <property type="match status" value="1"/>
</dbReference>
<dbReference type="PROSITE" id="PS50110">
    <property type="entry name" value="RESPONSE_REGULATORY"/>
    <property type="match status" value="1"/>
</dbReference>
<dbReference type="SUPFAM" id="SSF52172">
    <property type="entry name" value="CheY-like"/>
    <property type="match status" value="1"/>
</dbReference>
<dbReference type="Gene3D" id="3.40.50.2300">
    <property type="match status" value="1"/>
</dbReference>
<dbReference type="InterPro" id="IPR050595">
    <property type="entry name" value="Bact_response_regulator"/>
</dbReference>
<dbReference type="Proteomes" id="UP000196531">
    <property type="component" value="Unassembled WGS sequence"/>
</dbReference>
<evidence type="ECO:0000256" key="1">
    <source>
        <dbReference type="ARBA" id="ARBA00022500"/>
    </source>
</evidence>
<dbReference type="EMBL" id="MAAO01000004">
    <property type="protein sequence ID" value="OUR98744.1"/>
    <property type="molecule type" value="Genomic_DNA"/>
</dbReference>
<comment type="caution">
    <text evidence="5">The sequence shown here is derived from an EMBL/GenBank/DDBJ whole genome shotgun (WGS) entry which is preliminary data.</text>
</comment>
<reference evidence="6" key="1">
    <citation type="journal article" date="2017" name="Proc. Natl. Acad. Sci. U.S.A.">
        <title>Simulation of Deepwater Horizon oil plume reveals substrate specialization within a complex community of hydrocarbon-degraders.</title>
        <authorList>
            <person name="Hu P."/>
            <person name="Dubinsky E.A."/>
            <person name="Probst A.J."/>
            <person name="Wang J."/>
            <person name="Sieber C.M.K."/>
            <person name="Tom L.M."/>
            <person name="Gardinali P."/>
            <person name="Banfield J.F."/>
            <person name="Atlas R.M."/>
            <person name="Andersen G.L."/>
        </authorList>
    </citation>
    <scope>NUCLEOTIDE SEQUENCE [LARGE SCALE GENOMIC DNA]</scope>
</reference>
<dbReference type="Gene3D" id="3.40.1550.10">
    <property type="entry name" value="CheC-like"/>
    <property type="match status" value="1"/>
</dbReference>
<dbReference type="PANTHER" id="PTHR44591:SF3">
    <property type="entry name" value="RESPONSE REGULATORY DOMAIN-CONTAINING PROTEIN"/>
    <property type="match status" value="1"/>
</dbReference>
<keyword evidence="2 3" id="KW-0597">Phosphoprotein</keyword>
<dbReference type="AlphaFoldDB" id="A0A1Y5FEW3"/>
<dbReference type="Pfam" id="PF00072">
    <property type="entry name" value="Response_reg"/>
    <property type="match status" value="1"/>
</dbReference>
<organism evidence="5 6">
    <name type="scientific">Halobacteriovorax marinus</name>
    <dbReference type="NCBI Taxonomy" id="97084"/>
    <lineage>
        <taxon>Bacteria</taxon>
        <taxon>Pseudomonadati</taxon>
        <taxon>Bdellovibrionota</taxon>
        <taxon>Bacteriovoracia</taxon>
        <taxon>Bacteriovoracales</taxon>
        <taxon>Halobacteriovoraceae</taxon>
        <taxon>Halobacteriovorax</taxon>
    </lineage>
</organism>
<dbReference type="InterPro" id="IPR028976">
    <property type="entry name" value="CheC-like_sf"/>
</dbReference>
<evidence type="ECO:0000313" key="5">
    <source>
        <dbReference type="EMBL" id="OUR98744.1"/>
    </source>
</evidence>
<proteinExistence type="predicted"/>
<keyword evidence="1" id="KW-0145">Chemotaxis</keyword>
<evidence type="ECO:0000313" key="6">
    <source>
        <dbReference type="Proteomes" id="UP000196531"/>
    </source>
</evidence>
<sequence>MSLARKKICIVDDDHGIHDFLEDYISSVCKDTYITHAFNGHEGLTKIEVTKYDLLITDLNMPHMKGGNMLKHILRMKKEVVPSNILIFSGFVEPDKEGPGKIKNLTYMSKPFDSDRFNEYLNKSLNIKVLSKFENVTNVKLMNPFSEAIIKVASLSFFSEVEFKRVFVRENDEKISMSITCSSLLSNDDIKGSVNLGMPLDVYSSIVNKGKDIEILKLSDKNTHFLNEFFNQVLEYATRKLQTSGKDFTFSPSSIEYGEDVTFKHFFKGPNITVEFSHNGRPFYLEFVLMKTR</sequence>
<feature type="modified residue" description="4-aspartylphosphate" evidence="3">
    <location>
        <position position="58"/>
    </location>
</feature>
<gene>
    <name evidence="5" type="ORF">A9Q84_04845</name>
</gene>
<dbReference type="PANTHER" id="PTHR44591">
    <property type="entry name" value="STRESS RESPONSE REGULATOR PROTEIN 1"/>
    <property type="match status" value="1"/>
</dbReference>
<evidence type="ECO:0000256" key="3">
    <source>
        <dbReference type="PROSITE-ProRule" id="PRU00169"/>
    </source>
</evidence>
<feature type="domain" description="Response regulatory" evidence="4">
    <location>
        <begin position="7"/>
        <end position="125"/>
    </location>
</feature>
<dbReference type="InterPro" id="IPR001789">
    <property type="entry name" value="Sig_transdc_resp-reg_receiver"/>
</dbReference>
<evidence type="ECO:0000259" key="4">
    <source>
        <dbReference type="PROSITE" id="PS50110"/>
    </source>
</evidence>
<dbReference type="GO" id="GO:0006935">
    <property type="term" value="P:chemotaxis"/>
    <property type="evidence" value="ECO:0007669"/>
    <property type="project" value="UniProtKB-KW"/>
</dbReference>
<evidence type="ECO:0000256" key="2">
    <source>
        <dbReference type="ARBA" id="ARBA00022553"/>
    </source>
</evidence>
<protein>
    <recommendedName>
        <fullName evidence="4">Response regulatory domain-containing protein</fullName>
    </recommendedName>
</protein>
<name>A0A1Y5FEW3_9BACT</name>
<accession>A0A1Y5FEW3</accession>
<dbReference type="GO" id="GO:0000160">
    <property type="term" value="P:phosphorelay signal transduction system"/>
    <property type="evidence" value="ECO:0007669"/>
    <property type="project" value="InterPro"/>
</dbReference>
<dbReference type="SMART" id="SM00448">
    <property type="entry name" value="REC"/>
    <property type="match status" value="1"/>
</dbReference>